<feature type="compositionally biased region" description="Low complexity" evidence="1">
    <location>
        <begin position="50"/>
        <end position="70"/>
    </location>
</feature>
<dbReference type="EMBL" id="QKYT01000215">
    <property type="protein sequence ID" value="RIA89571.1"/>
    <property type="molecule type" value="Genomic_DNA"/>
</dbReference>
<dbReference type="AlphaFoldDB" id="A0A397T351"/>
<accession>A0A397T351</accession>
<feature type="region of interest" description="Disordered" evidence="1">
    <location>
        <begin position="48"/>
        <end position="91"/>
    </location>
</feature>
<dbReference type="Proteomes" id="UP000265703">
    <property type="component" value="Unassembled WGS sequence"/>
</dbReference>
<evidence type="ECO:0000313" key="2">
    <source>
        <dbReference type="EMBL" id="RIA89571.1"/>
    </source>
</evidence>
<keyword evidence="3" id="KW-1185">Reference proteome</keyword>
<sequence>MATGKALARTCQEFYDAKINLERKFTMNSVIKESVNVTAQTKGLQTFLQSEIESSSSPSTPSPCSSETNSLPSIPLSPLTKTNNPHSLTTPQKWRFKDEQVQQYVNNLPLICAIDLSIEQLKLVVGMELAQLTMSIRSQNPPI</sequence>
<comment type="caution">
    <text evidence="2">The sequence shown here is derived from an EMBL/GenBank/DDBJ whole genome shotgun (WGS) entry which is preliminary data.</text>
</comment>
<evidence type="ECO:0000313" key="3">
    <source>
        <dbReference type="Proteomes" id="UP000265703"/>
    </source>
</evidence>
<reference evidence="2 3" key="1">
    <citation type="submission" date="2018-06" db="EMBL/GenBank/DDBJ databases">
        <title>Comparative genomics reveals the genomic features of Rhizophagus irregularis, R. cerebriforme, R. diaphanum and Gigaspora rosea, and their symbiotic lifestyle signature.</title>
        <authorList>
            <person name="Morin E."/>
            <person name="San Clemente H."/>
            <person name="Chen E.C.H."/>
            <person name="De La Providencia I."/>
            <person name="Hainaut M."/>
            <person name="Kuo A."/>
            <person name="Kohler A."/>
            <person name="Murat C."/>
            <person name="Tang N."/>
            <person name="Roy S."/>
            <person name="Loubradou J."/>
            <person name="Henrissat B."/>
            <person name="Grigoriev I.V."/>
            <person name="Corradi N."/>
            <person name="Roux C."/>
            <person name="Martin F.M."/>
        </authorList>
    </citation>
    <scope>NUCLEOTIDE SEQUENCE [LARGE SCALE GENOMIC DNA]</scope>
    <source>
        <strain evidence="2 3">DAOM 227022</strain>
    </source>
</reference>
<organism evidence="2 3">
    <name type="scientific">Glomus cerebriforme</name>
    <dbReference type="NCBI Taxonomy" id="658196"/>
    <lineage>
        <taxon>Eukaryota</taxon>
        <taxon>Fungi</taxon>
        <taxon>Fungi incertae sedis</taxon>
        <taxon>Mucoromycota</taxon>
        <taxon>Glomeromycotina</taxon>
        <taxon>Glomeromycetes</taxon>
        <taxon>Glomerales</taxon>
        <taxon>Glomeraceae</taxon>
        <taxon>Glomus</taxon>
    </lineage>
</organism>
<protein>
    <submittedName>
        <fullName evidence="2">Uncharacterized protein</fullName>
    </submittedName>
</protein>
<proteinExistence type="predicted"/>
<dbReference type="OrthoDB" id="10491809at2759"/>
<name>A0A397T351_9GLOM</name>
<feature type="compositionally biased region" description="Polar residues" evidence="1">
    <location>
        <begin position="79"/>
        <end position="91"/>
    </location>
</feature>
<gene>
    <name evidence="2" type="ORF">C1645_824693</name>
</gene>
<evidence type="ECO:0000256" key="1">
    <source>
        <dbReference type="SAM" id="MobiDB-lite"/>
    </source>
</evidence>